<proteinExistence type="predicted"/>
<sequence>MAHNFAKLGGVASNVVVAKVAHGLMRMTWSQNPISDAEAFAAIKGGVDALPSGVKMFLNSAEFYGPNLSTANLELLARFFDKYPDYADRTFLSVKGGSVPGHLVADGSRANLRRSVDSILKALRGTKRLDLFVPGRLDSKYEIEHYAVVLNEMVKEGKFDYIGLSTVDAVTIRRAHKVMPVVAVENGVSLQGYDQPTKDAIAACKELGISIIAYSPLGRGMLTDQSTSHRGINFNRLFNRSSDNFLDALSTIASRKGITLAQLSIAWVGALGDHVIPLPGSSNVKRTLENLRAGDVELSVEDLAEIGLVLEKYRRKGSW</sequence>
<reference evidence="1" key="1">
    <citation type="submission" date="2021-03" db="EMBL/GenBank/DDBJ databases">
        <title>Evolutionary priming and transition to the ectomycorrhizal habit in an iconic lineage of mushroom-forming fungi: is preadaptation a requirement?</title>
        <authorList>
            <consortium name="DOE Joint Genome Institute"/>
            <person name="Looney B.P."/>
            <person name="Miyauchi S."/>
            <person name="Morin E."/>
            <person name="Drula E."/>
            <person name="Courty P.E."/>
            <person name="Chicoki N."/>
            <person name="Fauchery L."/>
            <person name="Kohler A."/>
            <person name="Kuo A."/>
            <person name="LaButti K."/>
            <person name="Pangilinan J."/>
            <person name="Lipzen A."/>
            <person name="Riley R."/>
            <person name="Andreopoulos W."/>
            <person name="He G."/>
            <person name="Johnson J."/>
            <person name="Barry K.W."/>
            <person name="Grigoriev I.V."/>
            <person name="Nagy L."/>
            <person name="Hibbett D."/>
            <person name="Henrissat B."/>
            <person name="Matheny P.B."/>
            <person name="Labbe J."/>
            <person name="Martin A.F."/>
        </authorList>
    </citation>
    <scope>NUCLEOTIDE SEQUENCE</scope>
    <source>
        <strain evidence="1">BPL698</strain>
    </source>
</reference>
<dbReference type="EMBL" id="JAGFNK010000153">
    <property type="protein sequence ID" value="KAI9463925.1"/>
    <property type="molecule type" value="Genomic_DNA"/>
</dbReference>
<evidence type="ECO:0000313" key="2">
    <source>
        <dbReference type="Proteomes" id="UP001207468"/>
    </source>
</evidence>
<accession>A0ACC0U7H7</accession>
<organism evidence="1 2">
    <name type="scientific">Russula earlei</name>
    <dbReference type="NCBI Taxonomy" id="71964"/>
    <lineage>
        <taxon>Eukaryota</taxon>
        <taxon>Fungi</taxon>
        <taxon>Dikarya</taxon>
        <taxon>Basidiomycota</taxon>
        <taxon>Agaricomycotina</taxon>
        <taxon>Agaricomycetes</taxon>
        <taxon>Russulales</taxon>
        <taxon>Russulaceae</taxon>
        <taxon>Russula</taxon>
    </lineage>
</organism>
<dbReference type="Proteomes" id="UP001207468">
    <property type="component" value="Unassembled WGS sequence"/>
</dbReference>
<gene>
    <name evidence="1" type="ORF">F5148DRAFT_189385</name>
</gene>
<comment type="caution">
    <text evidence="1">The sequence shown here is derived from an EMBL/GenBank/DDBJ whole genome shotgun (WGS) entry which is preliminary data.</text>
</comment>
<protein>
    <submittedName>
        <fullName evidence="1">NADP-dependent oxidoreductase domain-containing protein</fullName>
    </submittedName>
</protein>
<keyword evidence="2" id="KW-1185">Reference proteome</keyword>
<name>A0ACC0U7H7_9AGAM</name>
<evidence type="ECO:0000313" key="1">
    <source>
        <dbReference type="EMBL" id="KAI9463925.1"/>
    </source>
</evidence>